<feature type="region of interest" description="Disordered" evidence="1">
    <location>
        <begin position="38"/>
        <end position="111"/>
    </location>
</feature>
<comment type="caution">
    <text evidence="3">The sequence shown here is derived from an EMBL/GenBank/DDBJ whole genome shotgun (WGS) entry which is preliminary data.</text>
</comment>
<dbReference type="Proteomes" id="UP000654922">
    <property type="component" value="Unassembled WGS sequence"/>
</dbReference>
<gene>
    <name evidence="2" type="ORF">CNMCM5623_001859</name>
    <name evidence="3" type="ORF">CNMCM7691_001857</name>
</gene>
<evidence type="ECO:0000313" key="2">
    <source>
        <dbReference type="EMBL" id="KAF7169006.1"/>
    </source>
</evidence>
<evidence type="ECO:0000313" key="3">
    <source>
        <dbReference type="EMBL" id="KAF7182377.1"/>
    </source>
</evidence>
<dbReference type="Proteomes" id="UP000641853">
    <property type="component" value="Unassembled WGS sequence"/>
</dbReference>
<accession>A0A8H6R2B4</accession>
<evidence type="ECO:0000313" key="4">
    <source>
        <dbReference type="Proteomes" id="UP000641853"/>
    </source>
</evidence>
<dbReference type="AlphaFoldDB" id="A0A8H6R2B4"/>
<keyword evidence="4" id="KW-1185">Reference proteome</keyword>
<evidence type="ECO:0000256" key="1">
    <source>
        <dbReference type="SAM" id="MobiDB-lite"/>
    </source>
</evidence>
<dbReference type="EMBL" id="JACBAG010001781">
    <property type="protein sequence ID" value="KAF7182377.1"/>
    <property type="molecule type" value="Genomic_DNA"/>
</dbReference>
<dbReference type="EMBL" id="JACBAE010001251">
    <property type="protein sequence ID" value="KAF7169006.1"/>
    <property type="molecule type" value="Genomic_DNA"/>
</dbReference>
<reference evidence="3" key="1">
    <citation type="submission" date="2020-06" db="EMBL/GenBank/DDBJ databases">
        <title>Draft genome sequences of strains closely related to Aspergillus parafelis and Aspergillus hiratsukae.</title>
        <authorList>
            <person name="Dos Santos R.A.C."/>
            <person name="Rivero-Menendez O."/>
            <person name="Steenwyk J.L."/>
            <person name="Mead M.E."/>
            <person name="Goldman G.H."/>
            <person name="Alastruey-Izquierdo A."/>
            <person name="Rokas A."/>
        </authorList>
    </citation>
    <scope>NUCLEOTIDE SEQUENCE</scope>
    <source>
        <strain evidence="2">CNM-CM5623</strain>
        <strain evidence="3">CNM-CM7691</strain>
    </source>
</reference>
<feature type="compositionally biased region" description="Low complexity" evidence="1">
    <location>
        <begin position="90"/>
        <end position="103"/>
    </location>
</feature>
<protein>
    <submittedName>
        <fullName evidence="3">Uncharacterized protein</fullName>
    </submittedName>
</protein>
<proteinExistence type="predicted"/>
<sequence>MIGFFICCGLYIIFDSPIIVEWVRKEPRVATVLALPTNPAPADACRQGPGRAERGHEPAPDKQDSMASKSSSSGVPTPPTALDVHASLRGHPPASGSPHGPSAVSLPPQAPPHQPPIAYWALPRPFLWSPGFSPEWRVLLPAPTRGRQPPFNRYAGALWTTTTCSSAD</sequence>
<organism evidence="3 4">
    <name type="scientific">Aspergillus felis</name>
    <dbReference type="NCBI Taxonomy" id="1287682"/>
    <lineage>
        <taxon>Eukaryota</taxon>
        <taxon>Fungi</taxon>
        <taxon>Dikarya</taxon>
        <taxon>Ascomycota</taxon>
        <taxon>Pezizomycotina</taxon>
        <taxon>Eurotiomycetes</taxon>
        <taxon>Eurotiomycetidae</taxon>
        <taxon>Eurotiales</taxon>
        <taxon>Aspergillaceae</taxon>
        <taxon>Aspergillus</taxon>
        <taxon>Aspergillus subgen. Fumigati</taxon>
    </lineage>
</organism>
<name>A0A8H6R2B4_9EURO</name>
<feature type="compositionally biased region" description="Basic and acidic residues" evidence="1">
    <location>
        <begin position="51"/>
        <end position="64"/>
    </location>
</feature>